<keyword evidence="10 11" id="KW-0472">Membrane</keyword>
<feature type="transmembrane region" description="Helical" evidence="11">
    <location>
        <begin position="162"/>
        <end position="182"/>
    </location>
</feature>
<dbReference type="Gene3D" id="1.10.3730.20">
    <property type="match status" value="2"/>
</dbReference>
<feature type="domain" description="EamA" evidence="12">
    <location>
        <begin position="165"/>
        <end position="301"/>
    </location>
</feature>
<feature type="transmembrane region" description="Helical" evidence="11">
    <location>
        <begin position="286"/>
        <end position="304"/>
    </location>
</feature>
<feature type="transmembrane region" description="Helical" evidence="11">
    <location>
        <begin position="235"/>
        <end position="254"/>
    </location>
</feature>
<dbReference type="PANTHER" id="PTHR30561">
    <property type="entry name" value="SMR FAMILY PROTON-DEPENDENT DRUG EFFLUX TRANSPORTER SUGE"/>
    <property type="match status" value="1"/>
</dbReference>
<gene>
    <name evidence="13" type="ORF">SAMN05444336_10474</name>
</gene>
<dbReference type="GO" id="GO:0009103">
    <property type="term" value="P:lipopolysaccharide biosynthetic process"/>
    <property type="evidence" value="ECO:0007669"/>
    <property type="project" value="UniProtKB-KW"/>
</dbReference>
<evidence type="ECO:0000259" key="12">
    <source>
        <dbReference type="Pfam" id="PF00892"/>
    </source>
</evidence>
<evidence type="ECO:0000256" key="5">
    <source>
        <dbReference type="ARBA" id="ARBA00022556"/>
    </source>
</evidence>
<keyword evidence="4" id="KW-0997">Cell inner membrane</keyword>
<evidence type="ECO:0000256" key="2">
    <source>
        <dbReference type="ARBA" id="ARBA00022475"/>
    </source>
</evidence>
<keyword evidence="9" id="KW-0443">Lipid metabolism</keyword>
<dbReference type="STRING" id="356660.SAMN05444336_10474"/>
<dbReference type="GO" id="GO:0005886">
    <property type="term" value="C:plasma membrane"/>
    <property type="evidence" value="ECO:0007669"/>
    <property type="project" value="UniProtKB-SubCell"/>
</dbReference>
<feature type="transmembrane region" description="Helical" evidence="11">
    <location>
        <begin position="14"/>
        <end position="36"/>
    </location>
</feature>
<feature type="transmembrane region" description="Helical" evidence="11">
    <location>
        <begin position="260"/>
        <end position="279"/>
    </location>
</feature>
<keyword evidence="6 11" id="KW-0812">Transmembrane</keyword>
<dbReference type="Proteomes" id="UP000199118">
    <property type="component" value="Unassembled WGS sequence"/>
</dbReference>
<accession>A0A1H3A680</accession>
<dbReference type="InterPro" id="IPR000620">
    <property type="entry name" value="EamA_dom"/>
</dbReference>
<organism evidence="13 14">
    <name type="scientific">Albimonas donghaensis</name>
    <dbReference type="NCBI Taxonomy" id="356660"/>
    <lineage>
        <taxon>Bacteria</taxon>
        <taxon>Pseudomonadati</taxon>
        <taxon>Pseudomonadota</taxon>
        <taxon>Alphaproteobacteria</taxon>
        <taxon>Rhodobacterales</taxon>
        <taxon>Paracoccaceae</taxon>
        <taxon>Albimonas</taxon>
    </lineage>
</organism>
<dbReference type="EMBL" id="FNMZ01000004">
    <property type="protein sequence ID" value="SDX25136.1"/>
    <property type="molecule type" value="Genomic_DNA"/>
</dbReference>
<feature type="transmembrane region" description="Helical" evidence="11">
    <location>
        <begin position="48"/>
        <end position="67"/>
    </location>
</feature>
<evidence type="ECO:0000313" key="14">
    <source>
        <dbReference type="Proteomes" id="UP000199118"/>
    </source>
</evidence>
<protein>
    <submittedName>
        <fullName evidence="13">EamA-like transporter family protein</fullName>
    </submittedName>
</protein>
<keyword evidence="5" id="KW-0441">Lipid A biosynthesis</keyword>
<dbReference type="GO" id="GO:0022857">
    <property type="term" value="F:transmembrane transporter activity"/>
    <property type="evidence" value="ECO:0007669"/>
    <property type="project" value="InterPro"/>
</dbReference>
<dbReference type="Pfam" id="PF00892">
    <property type="entry name" value="EamA"/>
    <property type="match status" value="2"/>
</dbReference>
<reference evidence="13 14" key="1">
    <citation type="submission" date="2016-10" db="EMBL/GenBank/DDBJ databases">
        <authorList>
            <person name="de Groot N.N."/>
        </authorList>
    </citation>
    <scope>NUCLEOTIDE SEQUENCE [LARGE SCALE GENOMIC DNA]</scope>
    <source>
        <strain evidence="13 14">DSM 17890</strain>
    </source>
</reference>
<feature type="transmembrane region" description="Helical" evidence="11">
    <location>
        <begin position="102"/>
        <end position="124"/>
    </location>
</feature>
<keyword evidence="7" id="KW-0448">Lipopolysaccharide biosynthesis</keyword>
<evidence type="ECO:0000256" key="3">
    <source>
        <dbReference type="ARBA" id="ARBA00022516"/>
    </source>
</evidence>
<keyword evidence="8 11" id="KW-1133">Transmembrane helix</keyword>
<dbReference type="InterPro" id="IPR000390">
    <property type="entry name" value="Small_drug/metabolite_transptr"/>
</dbReference>
<comment type="subcellular location">
    <subcellularLocation>
        <location evidence="1">Cell membrane</location>
        <topology evidence="1">Multi-pass membrane protein</topology>
    </subcellularLocation>
</comment>
<feature type="domain" description="EamA" evidence="12">
    <location>
        <begin position="18"/>
        <end position="145"/>
    </location>
</feature>
<evidence type="ECO:0000256" key="4">
    <source>
        <dbReference type="ARBA" id="ARBA00022519"/>
    </source>
</evidence>
<evidence type="ECO:0000256" key="10">
    <source>
        <dbReference type="ARBA" id="ARBA00023136"/>
    </source>
</evidence>
<dbReference type="GO" id="GO:0009245">
    <property type="term" value="P:lipid A biosynthetic process"/>
    <property type="evidence" value="ECO:0007669"/>
    <property type="project" value="UniProtKB-KW"/>
</dbReference>
<feature type="transmembrane region" description="Helical" evidence="11">
    <location>
        <begin position="130"/>
        <end position="150"/>
    </location>
</feature>
<evidence type="ECO:0000256" key="6">
    <source>
        <dbReference type="ARBA" id="ARBA00022692"/>
    </source>
</evidence>
<evidence type="ECO:0000256" key="9">
    <source>
        <dbReference type="ARBA" id="ARBA00023098"/>
    </source>
</evidence>
<dbReference type="AlphaFoldDB" id="A0A1H3A680"/>
<keyword evidence="2" id="KW-1003">Cell membrane</keyword>
<evidence type="ECO:0000313" key="13">
    <source>
        <dbReference type="EMBL" id="SDX25136.1"/>
    </source>
</evidence>
<evidence type="ECO:0000256" key="11">
    <source>
        <dbReference type="SAM" id="Phobius"/>
    </source>
</evidence>
<sequence length="305" mass="33078">MLTDLVLSVEGTEFAATLALILALCSALAHAVLGTLQKSRYDPWEARGAIDAFVFVMALMAGLFILPWPEPEIIPILFGVWAIHLFYKSLQALAYERGAFTVVYPVARGTAPICTVIFASIAFGEHFEPGQWLGVAMLSGGIMSLSVVNLRGRAVSLQSETMLTALGLALLTGVMIAVYTTYDAWGIRQSADPFTFIAWFFVADGWSFPLIAWLRRRRRAEADRLPLRPLMWRGLAGALIAFVSFGCVMLATRLDKVGEAVALRETSVIFAALLGWLVLREPLGPARAGLMALIALGAAMVELAS</sequence>
<keyword evidence="14" id="KW-1185">Reference proteome</keyword>
<evidence type="ECO:0000256" key="1">
    <source>
        <dbReference type="ARBA" id="ARBA00004651"/>
    </source>
</evidence>
<keyword evidence="3" id="KW-0444">Lipid biosynthesis</keyword>
<proteinExistence type="predicted"/>
<evidence type="ECO:0000256" key="8">
    <source>
        <dbReference type="ARBA" id="ARBA00022989"/>
    </source>
</evidence>
<name>A0A1H3A680_9RHOB</name>
<dbReference type="SUPFAM" id="SSF103481">
    <property type="entry name" value="Multidrug resistance efflux transporter EmrE"/>
    <property type="match status" value="2"/>
</dbReference>
<evidence type="ECO:0000256" key="7">
    <source>
        <dbReference type="ARBA" id="ARBA00022985"/>
    </source>
</evidence>
<dbReference type="InterPro" id="IPR037185">
    <property type="entry name" value="EmrE-like"/>
</dbReference>
<feature type="transmembrane region" description="Helical" evidence="11">
    <location>
        <begin position="194"/>
        <end position="214"/>
    </location>
</feature>
<dbReference type="PANTHER" id="PTHR30561:SF9">
    <property type="entry name" value="4-AMINO-4-DEOXY-L-ARABINOSE-PHOSPHOUNDECAPRENOL FLIPPASE SUBUNIT ARNF-RELATED"/>
    <property type="match status" value="1"/>
</dbReference>
<feature type="transmembrane region" description="Helical" evidence="11">
    <location>
        <begin position="73"/>
        <end position="90"/>
    </location>
</feature>